<feature type="transmembrane region" description="Helical" evidence="7">
    <location>
        <begin position="86"/>
        <end position="103"/>
    </location>
</feature>
<keyword evidence="4" id="KW-0378">Hydrolase</keyword>
<dbReference type="PATRIC" id="fig|1423760.3.peg.2153"/>
<evidence type="ECO:0000256" key="3">
    <source>
        <dbReference type="ARBA" id="ARBA00022692"/>
    </source>
</evidence>
<dbReference type="GO" id="GO:0016020">
    <property type="term" value="C:membrane"/>
    <property type="evidence" value="ECO:0007669"/>
    <property type="project" value="UniProtKB-SubCell"/>
</dbReference>
<gene>
    <name evidence="9" type="ORF">FC43_GL002053</name>
</gene>
<comment type="similarity">
    <text evidence="2">Belongs to the peptidase S54 family.</text>
</comment>
<dbReference type="SUPFAM" id="SSF144091">
    <property type="entry name" value="Rhomboid-like"/>
    <property type="match status" value="1"/>
</dbReference>
<evidence type="ECO:0000313" key="10">
    <source>
        <dbReference type="Proteomes" id="UP000050816"/>
    </source>
</evidence>
<keyword evidence="6 7" id="KW-0472">Membrane</keyword>
<dbReference type="Pfam" id="PF01694">
    <property type="entry name" value="Rhomboid"/>
    <property type="match status" value="1"/>
</dbReference>
<dbReference type="InterPro" id="IPR050925">
    <property type="entry name" value="Rhomboid_protease_S54"/>
</dbReference>
<reference evidence="9 10" key="1">
    <citation type="journal article" date="2015" name="Genome Announc.">
        <title>Expanding the biotechnology potential of lactobacilli through comparative genomics of 213 strains and associated genera.</title>
        <authorList>
            <person name="Sun Z."/>
            <person name="Harris H.M."/>
            <person name="McCann A."/>
            <person name="Guo C."/>
            <person name="Argimon S."/>
            <person name="Zhang W."/>
            <person name="Yang X."/>
            <person name="Jeffery I.B."/>
            <person name="Cooney J.C."/>
            <person name="Kagawa T.F."/>
            <person name="Liu W."/>
            <person name="Song Y."/>
            <person name="Salvetti E."/>
            <person name="Wrobel A."/>
            <person name="Rasinkangas P."/>
            <person name="Parkhill J."/>
            <person name="Rea M.C."/>
            <person name="O'Sullivan O."/>
            <person name="Ritari J."/>
            <person name="Douillard F.P."/>
            <person name="Paul Ross R."/>
            <person name="Yang R."/>
            <person name="Briner A.E."/>
            <person name="Felis G.E."/>
            <person name="de Vos W.M."/>
            <person name="Barrangou R."/>
            <person name="Klaenhammer T.R."/>
            <person name="Caufield P.W."/>
            <person name="Cui Y."/>
            <person name="Zhang H."/>
            <person name="O'Toole P.W."/>
        </authorList>
    </citation>
    <scope>NUCLEOTIDE SEQUENCE [LARGE SCALE GENOMIC DNA]</scope>
    <source>
        <strain evidence="9 10">DSM 15946</strain>
    </source>
</reference>
<evidence type="ECO:0000256" key="6">
    <source>
        <dbReference type="ARBA" id="ARBA00023136"/>
    </source>
</evidence>
<dbReference type="InterPro" id="IPR022764">
    <property type="entry name" value="Peptidase_S54_rhomboid_dom"/>
</dbReference>
<feature type="transmembrane region" description="Helical" evidence="7">
    <location>
        <begin position="50"/>
        <end position="79"/>
    </location>
</feature>
<feature type="transmembrane region" description="Helical" evidence="7">
    <location>
        <begin position="7"/>
        <end position="30"/>
    </location>
</feature>
<dbReference type="Gene3D" id="1.20.1540.10">
    <property type="entry name" value="Rhomboid-like"/>
    <property type="match status" value="1"/>
</dbReference>
<dbReference type="PANTHER" id="PTHR43731">
    <property type="entry name" value="RHOMBOID PROTEASE"/>
    <property type="match status" value="1"/>
</dbReference>
<evidence type="ECO:0000256" key="1">
    <source>
        <dbReference type="ARBA" id="ARBA00004141"/>
    </source>
</evidence>
<feature type="transmembrane region" description="Helical" evidence="7">
    <location>
        <begin position="141"/>
        <end position="159"/>
    </location>
</feature>
<proteinExistence type="inferred from homology"/>
<comment type="caution">
    <text evidence="9">The sequence shown here is derived from an EMBL/GenBank/DDBJ whole genome shotgun (WGS) entry which is preliminary data.</text>
</comment>
<dbReference type="PANTHER" id="PTHR43731:SF14">
    <property type="entry name" value="PRESENILIN-ASSOCIATED RHOMBOID-LIKE PROTEIN, MITOCHONDRIAL"/>
    <property type="match status" value="1"/>
</dbReference>
<dbReference type="AlphaFoldDB" id="A0A0R1UR96"/>
<feature type="transmembrane region" description="Helical" evidence="7">
    <location>
        <begin position="109"/>
        <end position="129"/>
    </location>
</feature>
<evidence type="ECO:0000259" key="8">
    <source>
        <dbReference type="Pfam" id="PF01694"/>
    </source>
</evidence>
<evidence type="ECO:0000256" key="5">
    <source>
        <dbReference type="ARBA" id="ARBA00022989"/>
    </source>
</evidence>
<evidence type="ECO:0000256" key="2">
    <source>
        <dbReference type="ARBA" id="ARBA00009045"/>
    </source>
</evidence>
<evidence type="ECO:0000313" key="9">
    <source>
        <dbReference type="EMBL" id="KRL92395.1"/>
    </source>
</evidence>
<dbReference type="Proteomes" id="UP000050816">
    <property type="component" value="Unassembled WGS sequence"/>
</dbReference>
<feature type="transmembrane region" description="Helical" evidence="7">
    <location>
        <begin position="196"/>
        <end position="213"/>
    </location>
</feature>
<dbReference type="EMBL" id="AZFK01000005">
    <property type="protein sequence ID" value="KRL92395.1"/>
    <property type="molecule type" value="Genomic_DNA"/>
</dbReference>
<dbReference type="RefSeq" id="WP_056953496.1">
    <property type="nucleotide sequence ID" value="NZ_AZFK01000005.1"/>
</dbReference>
<dbReference type="GO" id="GO:0004252">
    <property type="term" value="F:serine-type endopeptidase activity"/>
    <property type="evidence" value="ECO:0007669"/>
    <property type="project" value="InterPro"/>
</dbReference>
<sequence length="214" mass="22856">MWRKAPVTTGLVGIMVVVYLGVIITGGLTVPNLLRWGALYPPYVAVGQVWRLLTAGFLHLGWEHLLLNSLTLALIGYYVEQLFGHWRLLALFLLSVLGGNLASCAFDPTSLAVGASTGIFGLFGAFIFLGSEFRQQEGVRLMARQFLILVGINVAFDFLLPHVGLVAHLGGLLVGFLAAAMLGAPRLGPVNLVKRGLSGAILIGLAILCYGMGR</sequence>
<dbReference type="InterPro" id="IPR035952">
    <property type="entry name" value="Rhomboid-like_sf"/>
</dbReference>
<organism evidence="9 10">
    <name type="scientific">Limosilactobacillus ingluviei DSM 15946</name>
    <dbReference type="NCBI Taxonomy" id="1423760"/>
    <lineage>
        <taxon>Bacteria</taxon>
        <taxon>Bacillati</taxon>
        <taxon>Bacillota</taxon>
        <taxon>Bacilli</taxon>
        <taxon>Lactobacillales</taxon>
        <taxon>Lactobacillaceae</taxon>
        <taxon>Limosilactobacillus</taxon>
    </lineage>
</organism>
<evidence type="ECO:0000256" key="7">
    <source>
        <dbReference type="SAM" id="Phobius"/>
    </source>
</evidence>
<protein>
    <submittedName>
        <fullName evidence="9">Rhomboid family protein</fullName>
    </submittedName>
</protein>
<evidence type="ECO:0000256" key="4">
    <source>
        <dbReference type="ARBA" id="ARBA00022801"/>
    </source>
</evidence>
<keyword evidence="3 7" id="KW-0812">Transmembrane</keyword>
<feature type="domain" description="Peptidase S54 rhomboid" evidence="8">
    <location>
        <begin position="47"/>
        <end position="183"/>
    </location>
</feature>
<keyword evidence="5 7" id="KW-1133">Transmembrane helix</keyword>
<comment type="subcellular location">
    <subcellularLocation>
        <location evidence="1">Membrane</location>
        <topology evidence="1">Multi-pass membrane protein</topology>
    </subcellularLocation>
</comment>
<accession>A0A0R1UR96</accession>
<name>A0A0R1UR96_9LACO</name>